<dbReference type="InterPro" id="IPR016035">
    <property type="entry name" value="Acyl_Trfase/lysoPLipase"/>
</dbReference>
<dbReference type="GO" id="GO:0016042">
    <property type="term" value="P:lipid catabolic process"/>
    <property type="evidence" value="ECO:0007669"/>
    <property type="project" value="UniProtKB-KW"/>
</dbReference>
<dbReference type="Pfam" id="PF01734">
    <property type="entry name" value="Patatin"/>
    <property type="match status" value="1"/>
</dbReference>
<dbReference type="SUPFAM" id="SSF52151">
    <property type="entry name" value="FabD/lysophospholipase-like"/>
    <property type="match status" value="1"/>
</dbReference>
<gene>
    <name evidence="6" type="ORF">UFOPK1358_01410</name>
    <name evidence="7" type="ORF">UFOPK2766_01578</name>
    <name evidence="8" type="ORF">UFOPK3519_01229</name>
</gene>
<evidence type="ECO:0000256" key="1">
    <source>
        <dbReference type="ARBA" id="ARBA00022801"/>
    </source>
</evidence>
<evidence type="ECO:0000256" key="2">
    <source>
        <dbReference type="ARBA" id="ARBA00022963"/>
    </source>
</evidence>
<dbReference type="EMBL" id="CAEZSF010000153">
    <property type="protein sequence ID" value="CAB4547649.1"/>
    <property type="molecule type" value="Genomic_DNA"/>
</dbReference>
<dbReference type="EMBL" id="CAFBMG010000102">
    <property type="protein sequence ID" value="CAB4908015.1"/>
    <property type="molecule type" value="Genomic_DNA"/>
</dbReference>
<protein>
    <submittedName>
        <fullName evidence="7">Unannotated protein</fullName>
    </submittedName>
</protein>
<feature type="domain" description="PNPLA" evidence="5">
    <location>
        <begin position="44"/>
        <end position="256"/>
    </location>
</feature>
<keyword evidence="3" id="KW-0443">Lipid metabolism</keyword>
<dbReference type="AlphaFoldDB" id="A0A6J6TSJ7"/>
<dbReference type="GO" id="GO:0016787">
    <property type="term" value="F:hydrolase activity"/>
    <property type="evidence" value="ECO:0007669"/>
    <property type="project" value="UniProtKB-KW"/>
</dbReference>
<keyword evidence="1" id="KW-0378">Hydrolase</keyword>
<dbReference type="PROSITE" id="PS51635">
    <property type="entry name" value="PNPLA"/>
    <property type="match status" value="1"/>
</dbReference>
<keyword evidence="2" id="KW-0442">Lipid degradation</keyword>
<sequence length="368" mass="39364">MGINTDQAQAQAQECASVLDALADKPKTARSARAPQTRKRTAIVLGAGGTVGIAFHAGVLKAMADAGLDPAAADLVVGTSAGAIVGSIMRVGNDLDLVWAMAHEDHNPFAENQPFFRPEVVFSQGWRTPIGLARRVAGSAYVLHRTVVRWPAVRPPLSLQHFYRAGIGSVTEQRMEFANWAGEEWPEEELALCSFDIVTGQRVVLGSPHNPRPALPDAMRAASAVPLLYPPIRVGRRLLVDGAVKSSTNVDVAVEAGAELIVVAAPQSFDPDHTPPIHLRASKELFNRQLDRELRAAEKAGVRVLAIRPTVTESHAHGLNLLRSGGHSQTADLSREHSSEVLNTPEGRSFARAWKASGAARADTQVAS</sequence>
<reference evidence="7" key="1">
    <citation type="submission" date="2020-05" db="EMBL/GenBank/DDBJ databases">
        <authorList>
            <person name="Chiriac C."/>
            <person name="Salcher M."/>
            <person name="Ghai R."/>
            <person name="Kavagutti S V."/>
        </authorList>
    </citation>
    <scope>NUCLEOTIDE SEQUENCE</scope>
</reference>
<dbReference type="PANTHER" id="PTHR14226:SF57">
    <property type="entry name" value="BLR7027 PROTEIN"/>
    <property type="match status" value="1"/>
</dbReference>
<accession>A0A6J6TSJ7</accession>
<dbReference type="PANTHER" id="PTHR14226">
    <property type="entry name" value="NEUROPATHY TARGET ESTERASE/SWISS CHEESE D.MELANOGASTER"/>
    <property type="match status" value="1"/>
</dbReference>
<dbReference type="InterPro" id="IPR050301">
    <property type="entry name" value="NTE"/>
</dbReference>
<organism evidence="7">
    <name type="scientific">freshwater metagenome</name>
    <dbReference type="NCBI Taxonomy" id="449393"/>
    <lineage>
        <taxon>unclassified sequences</taxon>
        <taxon>metagenomes</taxon>
        <taxon>ecological metagenomes</taxon>
    </lineage>
</organism>
<proteinExistence type="predicted"/>
<name>A0A6J6TSJ7_9ZZZZ</name>
<evidence type="ECO:0000259" key="5">
    <source>
        <dbReference type="PROSITE" id="PS51635"/>
    </source>
</evidence>
<evidence type="ECO:0000313" key="8">
    <source>
        <dbReference type="EMBL" id="CAB4908015.1"/>
    </source>
</evidence>
<dbReference type="Gene3D" id="3.40.1090.10">
    <property type="entry name" value="Cytosolic phospholipase A2 catalytic domain"/>
    <property type="match status" value="2"/>
</dbReference>
<feature type="region of interest" description="Disordered" evidence="4">
    <location>
        <begin position="322"/>
        <end position="346"/>
    </location>
</feature>
<dbReference type="EMBL" id="CAEZYU010000078">
    <property type="protein sequence ID" value="CAB4749694.1"/>
    <property type="molecule type" value="Genomic_DNA"/>
</dbReference>
<evidence type="ECO:0000256" key="3">
    <source>
        <dbReference type="ARBA" id="ARBA00023098"/>
    </source>
</evidence>
<evidence type="ECO:0000313" key="7">
    <source>
        <dbReference type="EMBL" id="CAB4749694.1"/>
    </source>
</evidence>
<dbReference type="InterPro" id="IPR002641">
    <property type="entry name" value="PNPLA_dom"/>
</dbReference>
<evidence type="ECO:0000256" key="4">
    <source>
        <dbReference type="SAM" id="MobiDB-lite"/>
    </source>
</evidence>
<evidence type="ECO:0000313" key="6">
    <source>
        <dbReference type="EMBL" id="CAB4547649.1"/>
    </source>
</evidence>